<evidence type="ECO:0000313" key="4">
    <source>
        <dbReference type="Proteomes" id="UP001501153"/>
    </source>
</evidence>
<proteinExistence type="predicted"/>
<dbReference type="EMBL" id="BAABGZ010000080">
    <property type="protein sequence ID" value="GAA4368803.1"/>
    <property type="molecule type" value="Genomic_DNA"/>
</dbReference>
<evidence type="ECO:0000259" key="2">
    <source>
        <dbReference type="Pfam" id="PF06634"/>
    </source>
</evidence>
<dbReference type="InterPro" id="IPR009537">
    <property type="entry name" value="DUF1156"/>
</dbReference>
<sequence length="943" mass="104478">MLVNFPKKLIEVALPLNDINKAAAYEKAIRQAHPSTLHLWWARRPLTAARSVLFAQLVNDPGSKTKREKLFDLMRELVEWENTNNEGVLRRARAEIRKSWEETCKLTGEDTNRMPPIHDLFAGGGAIPLEAQRLGLEARASDLNPVAVLINKSMIEIPPRFAGRNPVGPVPVGQRQMSTSARSWPGASGLAEDIQRYGLWMREEAQRRIGNYYPKARLPKELGGTEATVIAWLWARTVASPDPSRHGVHVPLVSSYWLSSVPGKLSWVEPVINGPTAWHFEVRSGTPTPEQLKSIQQGTKQGRGASFRCLLTGTAISPSYIKSEGERGALRTRLMAIATKAPRGRHYLAPSPEQEEAAALAQPDWRPTQPIPKNPRWFSPPDYGMPTYGDIFTSRQLVALNTFSSLISEVRARVQFDAAAWEVDTRPLEEGGSGAVAYGDAVAVYLSFVVSKLADLGNNLCRWTPVRQCPRQLFSRQAMPMVWDFAEANPFSASSGAWSVLVDGVYKAFDKSFAYLGEVLPGIVTQADASKLAATPVIFSTDPPYYDNIGYADLSDFFYIWLRRSLRDVAPRLFGGTLVPKEEELVATPYRHGSKKRAEAFFLTGMTEVMHRMAEASHPAYPVTIYYAFKQSDTTVKGTASTGWETFLEAVIRAGFQITATWPMRTENGSRMVGQGTNALASSVVLVCRPRPQDAPEASRREFLRELRSALPPALEEMIGGKPDQSPIPPADLPQATIGPGMAVFSRYAAVLEADGQHMSVHTALTIINKEKDAYFFDAEEDLDADSRFCLTWFEMYGWQAGPYGEAENVAKGRGTSVSGVASAGVLEAQRGKVRLLRPAEYAQPWAPETDLRLPVWEVLHYLVQAFQDGGNNAAGRLLARCRSLADPVRHLAYRLYTYCERNGRASDARLYNELASAWIDVETAADAPEHQPVEKQLKLFGN</sequence>
<accession>A0ABP8IRX0</accession>
<comment type="caution">
    <text evidence="3">The sequence shown here is derived from an EMBL/GenBank/DDBJ whole genome shotgun (WGS) entry which is preliminary data.</text>
</comment>
<feature type="domain" description="DUF1156" evidence="2">
    <location>
        <begin position="13"/>
        <end position="65"/>
    </location>
</feature>
<protein>
    <submittedName>
        <fullName evidence="3">DUF1156 domain-containing protein</fullName>
    </submittedName>
</protein>
<gene>
    <name evidence="3" type="ORF">GCM10023185_41860</name>
</gene>
<dbReference type="Pfam" id="PF06634">
    <property type="entry name" value="DUF1156"/>
    <property type="match status" value="1"/>
</dbReference>
<dbReference type="RefSeq" id="WP_345238107.1">
    <property type="nucleotide sequence ID" value="NZ_BAABGZ010000080.1"/>
</dbReference>
<keyword evidence="4" id="KW-1185">Reference proteome</keyword>
<reference evidence="4" key="1">
    <citation type="journal article" date="2019" name="Int. J. Syst. Evol. Microbiol.">
        <title>The Global Catalogue of Microorganisms (GCM) 10K type strain sequencing project: providing services to taxonomists for standard genome sequencing and annotation.</title>
        <authorList>
            <consortium name="The Broad Institute Genomics Platform"/>
            <consortium name="The Broad Institute Genome Sequencing Center for Infectious Disease"/>
            <person name="Wu L."/>
            <person name="Ma J."/>
        </authorList>
    </citation>
    <scope>NUCLEOTIDE SEQUENCE [LARGE SCALE GENOMIC DNA]</scope>
    <source>
        <strain evidence="4">JCM 17923</strain>
    </source>
</reference>
<feature type="region of interest" description="Disordered" evidence="1">
    <location>
        <begin position="358"/>
        <end position="379"/>
    </location>
</feature>
<evidence type="ECO:0000313" key="3">
    <source>
        <dbReference type="EMBL" id="GAA4368803.1"/>
    </source>
</evidence>
<organism evidence="3 4">
    <name type="scientific">Hymenobacter saemangeumensis</name>
    <dbReference type="NCBI Taxonomy" id="1084522"/>
    <lineage>
        <taxon>Bacteria</taxon>
        <taxon>Pseudomonadati</taxon>
        <taxon>Bacteroidota</taxon>
        <taxon>Cytophagia</taxon>
        <taxon>Cytophagales</taxon>
        <taxon>Hymenobacteraceae</taxon>
        <taxon>Hymenobacter</taxon>
    </lineage>
</organism>
<dbReference type="Proteomes" id="UP001501153">
    <property type="component" value="Unassembled WGS sequence"/>
</dbReference>
<evidence type="ECO:0000256" key="1">
    <source>
        <dbReference type="SAM" id="MobiDB-lite"/>
    </source>
</evidence>
<name>A0ABP8IRX0_9BACT</name>